<dbReference type="PROSITE" id="PS50111">
    <property type="entry name" value="CHEMOTAXIS_TRANSDUC_2"/>
    <property type="match status" value="1"/>
</dbReference>
<comment type="caution">
    <text evidence="4">The sequence shown here is derived from an EMBL/GenBank/DDBJ whole genome shotgun (WGS) entry which is preliminary data.</text>
</comment>
<dbReference type="SUPFAM" id="SSF58104">
    <property type="entry name" value="Methyl-accepting chemotaxis protein (MCP) signaling domain"/>
    <property type="match status" value="1"/>
</dbReference>
<dbReference type="RefSeq" id="WP_160359052.1">
    <property type="nucleotide sequence ID" value="NZ_WSRQ01000013.1"/>
</dbReference>
<dbReference type="EMBL" id="WSRQ01000013">
    <property type="protein sequence ID" value="MVX64005.1"/>
    <property type="molecule type" value="Genomic_DNA"/>
</dbReference>
<evidence type="ECO:0000256" key="2">
    <source>
        <dbReference type="PROSITE-ProRule" id="PRU00284"/>
    </source>
</evidence>
<proteinExistence type="predicted"/>
<dbReference type="PANTHER" id="PTHR32089:SF112">
    <property type="entry name" value="LYSOZYME-LIKE PROTEIN-RELATED"/>
    <property type="match status" value="1"/>
</dbReference>
<organism evidence="4 5">
    <name type="scientific">Clostridium chromiireducens</name>
    <dbReference type="NCBI Taxonomy" id="225345"/>
    <lineage>
        <taxon>Bacteria</taxon>
        <taxon>Bacillati</taxon>
        <taxon>Bacillota</taxon>
        <taxon>Clostridia</taxon>
        <taxon>Eubacteriales</taxon>
        <taxon>Clostridiaceae</taxon>
        <taxon>Clostridium</taxon>
    </lineage>
</organism>
<dbReference type="Pfam" id="PF00015">
    <property type="entry name" value="MCPsignal"/>
    <property type="match status" value="1"/>
</dbReference>
<evidence type="ECO:0000256" key="1">
    <source>
        <dbReference type="ARBA" id="ARBA00023224"/>
    </source>
</evidence>
<dbReference type="Gene3D" id="1.10.287.950">
    <property type="entry name" value="Methyl-accepting chemotaxis protein"/>
    <property type="match status" value="1"/>
</dbReference>
<keyword evidence="1 2" id="KW-0807">Transducer</keyword>
<dbReference type="GO" id="GO:0016020">
    <property type="term" value="C:membrane"/>
    <property type="evidence" value="ECO:0007669"/>
    <property type="project" value="InterPro"/>
</dbReference>
<feature type="domain" description="Methyl-accepting transducer" evidence="3">
    <location>
        <begin position="105"/>
        <end position="277"/>
    </location>
</feature>
<evidence type="ECO:0000313" key="4">
    <source>
        <dbReference type="EMBL" id="MVX64005.1"/>
    </source>
</evidence>
<protein>
    <submittedName>
        <fullName evidence="4">Chemotaxis protein</fullName>
    </submittedName>
</protein>
<dbReference type="Proteomes" id="UP000656077">
    <property type="component" value="Unassembled WGS sequence"/>
</dbReference>
<dbReference type="AlphaFoldDB" id="A0A964RM93"/>
<evidence type="ECO:0000259" key="3">
    <source>
        <dbReference type="PROSITE" id="PS50111"/>
    </source>
</evidence>
<accession>A0A964RM93</accession>
<gene>
    <name evidence="4" type="ORF">GKZ28_09900</name>
</gene>
<name>A0A964RM93_9CLOT</name>
<reference evidence="4" key="1">
    <citation type="submission" date="2019-12" db="EMBL/GenBank/DDBJ databases">
        <title>Microbes associate with the intestines of laboratory mice.</title>
        <authorList>
            <person name="Navarre W."/>
            <person name="Wong E."/>
        </authorList>
    </citation>
    <scope>NUCLEOTIDE SEQUENCE</scope>
    <source>
        <strain evidence="4">NM79_F5</strain>
    </source>
</reference>
<dbReference type="SMART" id="SM00283">
    <property type="entry name" value="MA"/>
    <property type="match status" value="1"/>
</dbReference>
<sequence>MEKILESLIDVAPTISEMFGGNAAIAICDRTGCIFSLDGKNVKAPLHVGQEADIELAKKTGIIDIVYRQKKTLTTLYNRKDHGVDSKATLIPAITDKGEVVGFVSLSTNIENFAKIKTSTEELKSSLQETNLTVSEITNSAVQLSEKLNHMVENTKDTERLIAESSEAVTLIESISKQSNLLGLNAAIESSRAGEYGKGFSVVAGEMRKLALNSGESSKKISAALAEMSNSIKTIIETINELGQIATNQAASLEEVSATVDQITLNSQVLVDNMNVN</sequence>
<dbReference type="PANTHER" id="PTHR32089">
    <property type="entry name" value="METHYL-ACCEPTING CHEMOTAXIS PROTEIN MCPB"/>
    <property type="match status" value="1"/>
</dbReference>
<dbReference type="GO" id="GO:0007165">
    <property type="term" value="P:signal transduction"/>
    <property type="evidence" value="ECO:0007669"/>
    <property type="project" value="UniProtKB-KW"/>
</dbReference>
<evidence type="ECO:0000313" key="5">
    <source>
        <dbReference type="Proteomes" id="UP000656077"/>
    </source>
</evidence>
<dbReference type="InterPro" id="IPR004089">
    <property type="entry name" value="MCPsignal_dom"/>
</dbReference>